<evidence type="ECO:0000313" key="2">
    <source>
        <dbReference type="EMBL" id="KIG17447.1"/>
    </source>
</evidence>
<comment type="caution">
    <text evidence="2">The sequence shown here is derived from an EMBL/GenBank/DDBJ whole genome shotgun (WGS) entry which is preliminary data.</text>
</comment>
<evidence type="ECO:0000313" key="3">
    <source>
        <dbReference type="Proteomes" id="UP000031599"/>
    </source>
</evidence>
<feature type="region of interest" description="Disordered" evidence="1">
    <location>
        <begin position="122"/>
        <end position="143"/>
    </location>
</feature>
<evidence type="ECO:0000256" key="1">
    <source>
        <dbReference type="SAM" id="MobiDB-lite"/>
    </source>
</evidence>
<feature type="region of interest" description="Disordered" evidence="1">
    <location>
        <begin position="1"/>
        <end position="31"/>
    </location>
</feature>
<organism evidence="2 3">
    <name type="scientific">Enhygromyxa salina</name>
    <dbReference type="NCBI Taxonomy" id="215803"/>
    <lineage>
        <taxon>Bacteria</taxon>
        <taxon>Pseudomonadati</taxon>
        <taxon>Myxococcota</taxon>
        <taxon>Polyangia</taxon>
        <taxon>Nannocystales</taxon>
        <taxon>Nannocystaceae</taxon>
        <taxon>Enhygromyxa</taxon>
    </lineage>
</organism>
<dbReference type="EMBL" id="JMCC02000023">
    <property type="protein sequence ID" value="KIG17447.1"/>
    <property type="molecule type" value="Genomic_DNA"/>
</dbReference>
<dbReference type="Proteomes" id="UP000031599">
    <property type="component" value="Unassembled WGS sequence"/>
</dbReference>
<proteinExistence type="predicted"/>
<gene>
    <name evidence="2" type="ORF">DB30_03148</name>
</gene>
<protein>
    <submittedName>
        <fullName evidence="2">Uncharacterized protein</fullName>
    </submittedName>
</protein>
<accession>A0A0C2DCK4</accession>
<name>A0A0C2DCK4_9BACT</name>
<dbReference type="AlphaFoldDB" id="A0A0C2DCK4"/>
<reference evidence="2 3" key="1">
    <citation type="submission" date="2014-12" db="EMBL/GenBank/DDBJ databases">
        <title>Genome assembly of Enhygromyxa salina DSM 15201.</title>
        <authorList>
            <person name="Sharma G."/>
            <person name="Subramanian S."/>
        </authorList>
    </citation>
    <scope>NUCLEOTIDE SEQUENCE [LARGE SCALE GENOMIC DNA]</scope>
    <source>
        <strain evidence="2 3">DSM 15201</strain>
    </source>
</reference>
<sequence>MLVGACDQRSGGGTITPTGHGSDSKLTPEGEFEGESIDELDLRLRRLVEQSEQQVTSANLDTGKCEELCELSRAICEVKTKMCEIADERVGDDEYQDLCRVAKQRCQRASQSCVRCVEHHQRAARADDAGPEPSSCEGEPEAK</sequence>